<comment type="caution">
    <text evidence="1">The sequence shown here is derived from an EMBL/GenBank/DDBJ whole genome shotgun (WGS) entry which is preliminary data.</text>
</comment>
<dbReference type="AlphaFoldDB" id="A0A0N0IW38"/>
<name>A0A0N0IW38_CHRID</name>
<dbReference type="PATRIC" id="fig|253.9.peg.4352"/>
<dbReference type="Proteomes" id="UP000037953">
    <property type="component" value="Unassembled WGS sequence"/>
</dbReference>
<gene>
    <name evidence="1" type="ORF">AOB46_12500</name>
</gene>
<proteinExistence type="predicted"/>
<evidence type="ECO:0000313" key="2">
    <source>
        <dbReference type="Proteomes" id="UP000037953"/>
    </source>
</evidence>
<sequence>MAKKDITITRDVNHICSRSQKKVEHEKALEVLAKAKQIPRKVVFLKQGESKFSRELTKQEDTSDMLSSKDAAVYLCLSYNAFTRRQSKSKIPCVKKNGNKKYFKISDLDHFQAKYTNQ</sequence>
<organism evidence="1 2">
    <name type="scientific">Chryseobacterium indologenes</name>
    <name type="common">Flavobacterium indologenes</name>
    <dbReference type="NCBI Taxonomy" id="253"/>
    <lineage>
        <taxon>Bacteria</taxon>
        <taxon>Pseudomonadati</taxon>
        <taxon>Bacteroidota</taxon>
        <taxon>Flavobacteriia</taxon>
        <taxon>Flavobacteriales</taxon>
        <taxon>Weeksellaceae</taxon>
        <taxon>Chryseobacterium group</taxon>
        <taxon>Chryseobacterium</taxon>
    </lineage>
</organism>
<dbReference type="RefSeq" id="WP_062699762.1">
    <property type="nucleotide sequence ID" value="NZ_LJOD01000007.1"/>
</dbReference>
<dbReference type="EMBL" id="LJOD01000007">
    <property type="protein sequence ID" value="KPE51002.1"/>
    <property type="molecule type" value="Genomic_DNA"/>
</dbReference>
<dbReference type="OrthoDB" id="597977at2"/>
<evidence type="ECO:0000313" key="1">
    <source>
        <dbReference type="EMBL" id="KPE51002.1"/>
    </source>
</evidence>
<reference evidence="1 2" key="1">
    <citation type="journal article" date="2015" name="Genom Data">
        <title>Draft genome sequence of a multidrug-resistant Chryseobacterium indologenes isolate from Malaysia.</title>
        <authorList>
            <person name="Yu C.Y."/>
            <person name="Ang G.Y."/>
            <person name="Cheng H.J."/>
            <person name="Cheong Y.M."/>
            <person name="Yin W.F."/>
            <person name="Chan K.G."/>
        </authorList>
    </citation>
    <scope>NUCLEOTIDE SEQUENCE [LARGE SCALE GENOMIC DNA]</scope>
    <source>
        <strain evidence="1 2">CI_885</strain>
    </source>
</reference>
<evidence type="ECO:0008006" key="3">
    <source>
        <dbReference type="Google" id="ProtNLM"/>
    </source>
</evidence>
<protein>
    <recommendedName>
        <fullName evidence="3">Helix-turn-helix domain-containing protein</fullName>
    </recommendedName>
</protein>
<reference evidence="2" key="2">
    <citation type="submission" date="2015-09" db="EMBL/GenBank/DDBJ databases">
        <title>Draft genome sequence of a multidrug-resistant Chryseobacterium indologenes isolate from Malaysia.</title>
        <authorList>
            <person name="Yu C.Y."/>
            <person name="Ang G.Y."/>
            <person name="Chan K.-G."/>
        </authorList>
    </citation>
    <scope>NUCLEOTIDE SEQUENCE [LARGE SCALE GENOMIC DNA]</scope>
    <source>
        <strain evidence="2">CI_885</strain>
    </source>
</reference>
<accession>A0A0N0IW38</accession>